<dbReference type="AlphaFoldDB" id="S4PIB5"/>
<feature type="domain" description="KANL2-like probable zinc-finger" evidence="3">
    <location>
        <begin position="63"/>
        <end position="101"/>
    </location>
</feature>
<evidence type="ECO:0000256" key="1">
    <source>
        <dbReference type="ARBA" id="ARBA00004123"/>
    </source>
</evidence>
<organism evidence="4">
    <name type="scientific">Pararge aegeria</name>
    <name type="common">speckled wood butterfly</name>
    <dbReference type="NCBI Taxonomy" id="116150"/>
    <lineage>
        <taxon>Eukaryota</taxon>
        <taxon>Metazoa</taxon>
        <taxon>Ecdysozoa</taxon>
        <taxon>Arthropoda</taxon>
        <taxon>Hexapoda</taxon>
        <taxon>Insecta</taxon>
        <taxon>Pterygota</taxon>
        <taxon>Neoptera</taxon>
        <taxon>Endopterygota</taxon>
        <taxon>Lepidoptera</taxon>
        <taxon>Glossata</taxon>
        <taxon>Ditrysia</taxon>
        <taxon>Papilionoidea</taxon>
        <taxon>Nymphalidae</taxon>
        <taxon>Satyrinae</taxon>
        <taxon>Satyrini</taxon>
        <taxon>Parargina</taxon>
        <taxon>Pararge</taxon>
    </lineage>
</organism>
<dbReference type="InterPro" id="IPR025927">
    <property type="entry name" value="Znf_KANL2-like"/>
</dbReference>
<name>S4PIB5_9NEOP</name>
<keyword evidence="2" id="KW-0539">Nucleus</keyword>
<proteinExistence type="predicted"/>
<protein>
    <recommendedName>
        <fullName evidence="3">KANL2-like probable zinc-finger domain-containing protein</fullName>
    </recommendedName>
</protein>
<reference evidence="4" key="1">
    <citation type="journal article" date="2013" name="BMC Genomics">
        <title>Unscrambling butterfly oogenesis.</title>
        <authorList>
            <person name="Carter J.M."/>
            <person name="Baker S.C."/>
            <person name="Pink R."/>
            <person name="Carter D.R."/>
            <person name="Collins A."/>
            <person name="Tomlin J."/>
            <person name="Gibbs M."/>
            <person name="Breuker C.J."/>
        </authorList>
    </citation>
    <scope>NUCLEOTIDE SEQUENCE</scope>
    <source>
        <tissue evidence="4">Ovary</tissue>
    </source>
</reference>
<evidence type="ECO:0000259" key="3">
    <source>
        <dbReference type="Pfam" id="PF13891"/>
    </source>
</evidence>
<accession>S4PIB5</accession>
<feature type="non-terminal residue" evidence="4">
    <location>
        <position position="103"/>
    </location>
</feature>
<dbReference type="GO" id="GO:0005634">
    <property type="term" value="C:nucleus"/>
    <property type="evidence" value="ECO:0007669"/>
    <property type="project" value="UniProtKB-SubCell"/>
</dbReference>
<comment type="subcellular location">
    <subcellularLocation>
        <location evidence="1">Nucleus</location>
    </subcellularLocation>
</comment>
<evidence type="ECO:0000313" key="4">
    <source>
        <dbReference type="EMBL" id="JAA90659.1"/>
    </source>
</evidence>
<evidence type="ECO:0000256" key="2">
    <source>
        <dbReference type="ARBA" id="ARBA00023242"/>
    </source>
</evidence>
<dbReference type="Pfam" id="PF13891">
    <property type="entry name" value="zf-C3HC3H_KANSL2"/>
    <property type="match status" value="1"/>
</dbReference>
<dbReference type="EMBL" id="GAIX01001901">
    <property type="protein sequence ID" value="JAA90659.1"/>
    <property type="molecule type" value="Transcribed_RNA"/>
</dbReference>
<sequence length="103" mass="11659">MSQPRKVIHLPKVRMLSRGSPSSIRITNMMSIKPPDPELVKKQEEERLRTQLQQEIVSRSRTCAHKAYECLLPVVGSRSYCAKHILDDVTAPYKQCAHVTSSG</sequence>
<reference evidence="4" key="2">
    <citation type="submission" date="2013-05" db="EMBL/GenBank/DDBJ databases">
        <authorList>
            <person name="Carter J.-M."/>
            <person name="Baker S.C."/>
            <person name="Pink R."/>
            <person name="Carter D.R.F."/>
            <person name="Collins A."/>
            <person name="Tomlin J."/>
            <person name="Gibbs M."/>
            <person name="Breuker C.J."/>
        </authorList>
    </citation>
    <scope>NUCLEOTIDE SEQUENCE</scope>
    <source>
        <tissue evidence="4">Ovary</tissue>
    </source>
</reference>